<sequence>MKIPISEDGGRKAAKTIRRSPKAGCDASHITTQTFTQQKAELPNALIRNVIERIQNSLKAVMT</sequence>
<evidence type="ECO:0000313" key="2">
    <source>
        <dbReference type="EMBL" id="KXF81550.1"/>
    </source>
</evidence>
<keyword evidence="3" id="KW-1185">Reference proteome</keyword>
<name>A0A135I7W7_9GAMM</name>
<feature type="compositionally biased region" description="Basic residues" evidence="1">
    <location>
        <begin position="12"/>
        <end position="21"/>
    </location>
</feature>
<dbReference type="Proteomes" id="UP000070529">
    <property type="component" value="Unassembled WGS sequence"/>
</dbReference>
<protein>
    <submittedName>
        <fullName evidence="2">Uncharacterized protein</fullName>
    </submittedName>
</protein>
<feature type="region of interest" description="Disordered" evidence="1">
    <location>
        <begin position="1"/>
        <end position="27"/>
    </location>
</feature>
<gene>
    <name evidence="2" type="ORF">ATN88_02350</name>
</gene>
<evidence type="ECO:0000313" key="3">
    <source>
        <dbReference type="Proteomes" id="UP000070529"/>
    </source>
</evidence>
<proteinExistence type="predicted"/>
<comment type="caution">
    <text evidence="2">The sequence shown here is derived from an EMBL/GenBank/DDBJ whole genome shotgun (WGS) entry which is preliminary data.</text>
</comment>
<organism evidence="2 3">
    <name type="scientific">Enterovibrio coralii</name>
    <dbReference type="NCBI Taxonomy" id="294935"/>
    <lineage>
        <taxon>Bacteria</taxon>
        <taxon>Pseudomonadati</taxon>
        <taxon>Pseudomonadota</taxon>
        <taxon>Gammaproteobacteria</taxon>
        <taxon>Vibrionales</taxon>
        <taxon>Vibrionaceae</taxon>
        <taxon>Enterovibrio</taxon>
    </lineage>
</organism>
<dbReference type="AlphaFoldDB" id="A0A135I7W7"/>
<dbReference type="EMBL" id="LNTY01000034">
    <property type="protein sequence ID" value="KXF81550.1"/>
    <property type="molecule type" value="Genomic_DNA"/>
</dbReference>
<accession>A0A135I7W7</accession>
<evidence type="ECO:0000256" key="1">
    <source>
        <dbReference type="SAM" id="MobiDB-lite"/>
    </source>
</evidence>
<reference evidence="2 3" key="1">
    <citation type="submission" date="2015-11" db="EMBL/GenBank/DDBJ databases">
        <title>Genomic Taxonomy of the Vibrionaceae.</title>
        <authorList>
            <person name="Gomez-Gil B."/>
            <person name="Enciso-Ibarra J."/>
        </authorList>
    </citation>
    <scope>NUCLEOTIDE SEQUENCE [LARGE SCALE GENOMIC DNA]</scope>
    <source>
        <strain evidence="2 3">CAIM 912</strain>
    </source>
</reference>